<evidence type="ECO:0000313" key="4">
    <source>
        <dbReference type="EMBL" id="MCR2044301.1"/>
    </source>
</evidence>
<dbReference type="PRINTS" id="PR00455">
    <property type="entry name" value="HTHTETR"/>
</dbReference>
<dbReference type="PANTHER" id="PTHR43479:SF11">
    <property type="entry name" value="ACREF_ENVCD OPERON REPRESSOR-RELATED"/>
    <property type="match status" value="1"/>
</dbReference>
<sequence>MNIPENKNMNIINAALEVFSKYEYKNAITDDIAHKAGISKGLLFHYFKNKKSLYKYIFNYSSQKIIDALIDDEFYEIDDFFDLIIYSSRKKIKLLEDNPYILDFFLRAIYYEDKDVEDIINPNISHILKVTFNEFFINIDFSKFKDHIHPIDIYNMIFWMAEGYLNQNRRDKNKIVLDQIMVELEKWVQILKPAVYK</sequence>
<name>A0A9X2MNK2_9FIRM</name>
<dbReference type="InterPro" id="IPR009057">
    <property type="entry name" value="Homeodomain-like_sf"/>
</dbReference>
<dbReference type="InterPro" id="IPR050624">
    <property type="entry name" value="HTH-type_Tx_Regulator"/>
</dbReference>
<dbReference type="GO" id="GO:0003677">
    <property type="term" value="F:DNA binding"/>
    <property type="evidence" value="ECO:0007669"/>
    <property type="project" value="UniProtKB-UniRule"/>
</dbReference>
<reference evidence="4" key="1">
    <citation type="submission" date="2022-07" db="EMBL/GenBank/DDBJ databases">
        <title>Enhanced cultured diversity of the mouse gut microbiota enables custom-made synthetic communities.</title>
        <authorList>
            <person name="Afrizal A."/>
        </authorList>
    </citation>
    <scope>NUCLEOTIDE SEQUENCE</scope>
    <source>
        <strain evidence="4">DSM 29482</strain>
    </source>
</reference>
<evidence type="ECO:0000256" key="1">
    <source>
        <dbReference type="ARBA" id="ARBA00023125"/>
    </source>
</evidence>
<dbReference type="SUPFAM" id="SSF46689">
    <property type="entry name" value="Homeodomain-like"/>
    <property type="match status" value="1"/>
</dbReference>
<dbReference type="Gene3D" id="1.10.357.10">
    <property type="entry name" value="Tetracycline Repressor, domain 2"/>
    <property type="match status" value="1"/>
</dbReference>
<evidence type="ECO:0000259" key="3">
    <source>
        <dbReference type="PROSITE" id="PS50977"/>
    </source>
</evidence>
<protein>
    <submittedName>
        <fullName evidence="4">TetR/AcrR family transcriptional regulator</fullName>
    </submittedName>
</protein>
<dbReference type="PROSITE" id="PS50977">
    <property type="entry name" value="HTH_TETR_2"/>
    <property type="match status" value="1"/>
</dbReference>
<dbReference type="Pfam" id="PF00440">
    <property type="entry name" value="TetR_N"/>
    <property type="match status" value="1"/>
</dbReference>
<dbReference type="SUPFAM" id="SSF48498">
    <property type="entry name" value="Tetracyclin repressor-like, C-terminal domain"/>
    <property type="match status" value="1"/>
</dbReference>
<dbReference type="RefSeq" id="WP_257490452.1">
    <property type="nucleotide sequence ID" value="NZ_JANJZL010000005.1"/>
</dbReference>
<evidence type="ECO:0000313" key="5">
    <source>
        <dbReference type="Proteomes" id="UP001142078"/>
    </source>
</evidence>
<dbReference type="PANTHER" id="PTHR43479">
    <property type="entry name" value="ACREF/ENVCD OPERON REPRESSOR-RELATED"/>
    <property type="match status" value="1"/>
</dbReference>
<dbReference type="InterPro" id="IPR001647">
    <property type="entry name" value="HTH_TetR"/>
</dbReference>
<dbReference type="EMBL" id="JANJZL010000005">
    <property type="protein sequence ID" value="MCR2044301.1"/>
    <property type="molecule type" value="Genomic_DNA"/>
</dbReference>
<keyword evidence="1 2" id="KW-0238">DNA-binding</keyword>
<feature type="domain" description="HTH tetR-type" evidence="3">
    <location>
        <begin position="5"/>
        <end position="65"/>
    </location>
</feature>
<dbReference type="Proteomes" id="UP001142078">
    <property type="component" value="Unassembled WGS sequence"/>
</dbReference>
<keyword evidence="5" id="KW-1185">Reference proteome</keyword>
<accession>A0A9X2MNK2</accession>
<dbReference type="Gene3D" id="1.10.10.60">
    <property type="entry name" value="Homeodomain-like"/>
    <property type="match status" value="1"/>
</dbReference>
<comment type="caution">
    <text evidence="4">The sequence shown here is derived from an EMBL/GenBank/DDBJ whole genome shotgun (WGS) entry which is preliminary data.</text>
</comment>
<dbReference type="AlphaFoldDB" id="A0A9X2MNK2"/>
<gene>
    <name evidence="4" type="ORF">NSA23_09235</name>
</gene>
<evidence type="ECO:0000256" key="2">
    <source>
        <dbReference type="PROSITE-ProRule" id="PRU00335"/>
    </source>
</evidence>
<organism evidence="4 5">
    <name type="scientific">Anaerosalibacter massiliensis</name>
    <dbReference type="NCBI Taxonomy" id="1347392"/>
    <lineage>
        <taxon>Bacteria</taxon>
        <taxon>Bacillati</taxon>
        <taxon>Bacillota</taxon>
        <taxon>Tissierellia</taxon>
        <taxon>Tissierellales</taxon>
        <taxon>Sporanaerobacteraceae</taxon>
        <taxon>Anaerosalibacter</taxon>
    </lineage>
</organism>
<proteinExistence type="predicted"/>
<dbReference type="InterPro" id="IPR036271">
    <property type="entry name" value="Tet_transcr_reg_TetR-rel_C_sf"/>
</dbReference>
<feature type="DNA-binding region" description="H-T-H motif" evidence="2">
    <location>
        <begin position="28"/>
        <end position="47"/>
    </location>
</feature>